<dbReference type="InterPro" id="IPR011527">
    <property type="entry name" value="ABC1_TM_dom"/>
</dbReference>
<feature type="transmembrane region" description="Helical" evidence="5">
    <location>
        <begin position="63"/>
        <end position="82"/>
    </location>
</feature>
<dbReference type="EMBL" id="CP042260">
    <property type="protein sequence ID" value="QDY67328.1"/>
    <property type="molecule type" value="Genomic_DNA"/>
</dbReference>
<dbReference type="PANTHER" id="PTHR24221">
    <property type="entry name" value="ATP-BINDING CASSETTE SUB-FAMILY B"/>
    <property type="match status" value="1"/>
</dbReference>
<accession>A0ABX5YCB2</accession>
<dbReference type="GO" id="GO:0005524">
    <property type="term" value="F:ATP binding"/>
    <property type="evidence" value="ECO:0007669"/>
    <property type="project" value="UniProtKB-KW"/>
</dbReference>
<dbReference type="PROSITE" id="PS50929">
    <property type="entry name" value="ABC_TM1F"/>
    <property type="match status" value="1"/>
</dbReference>
<gene>
    <name evidence="7" type="ORF">FQA45_13945</name>
</gene>
<dbReference type="Gene3D" id="1.20.1560.10">
    <property type="entry name" value="ABC transporter type 1, transmembrane domain"/>
    <property type="match status" value="1"/>
</dbReference>
<proteinExistence type="predicted"/>
<dbReference type="Proteomes" id="UP000320717">
    <property type="component" value="Chromosome"/>
</dbReference>
<organism evidence="7 8">
    <name type="scientific">Glutamicibacter halophytocola</name>
    <dbReference type="NCBI Taxonomy" id="1933880"/>
    <lineage>
        <taxon>Bacteria</taxon>
        <taxon>Bacillati</taxon>
        <taxon>Actinomycetota</taxon>
        <taxon>Actinomycetes</taxon>
        <taxon>Micrococcales</taxon>
        <taxon>Micrococcaceae</taxon>
        <taxon>Glutamicibacter</taxon>
    </lineage>
</organism>
<feature type="transmembrane region" description="Helical" evidence="5">
    <location>
        <begin position="35"/>
        <end position="57"/>
    </location>
</feature>
<evidence type="ECO:0000256" key="1">
    <source>
        <dbReference type="ARBA" id="ARBA00004651"/>
    </source>
</evidence>
<evidence type="ECO:0000313" key="7">
    <source>
        <dbReference type="EMBL" id="QDY67328.1"/>
    </source>
</evidence>
<evidence type="ECO:0000313" key="8">
    <source>
        <dbReference type="Proteomes" id="UP000320717"/>
    </source>
</evidence>
<feature type="domain" description="ABC transmembrane type-1" evidence="6">
    <location>
        <begin position="35"/>
        <end position="292"/>
    </location>
</feature>
<keyword evidence="4 5" id="KW-0472">Membrane</keyword>
<dbReference type="Pfam" id="PF00664">
    <property type="entry name" value="ABC_membrane"/>
    <property type="match status" value="1"/>
</dbReference>
<evidence type="ECO:0000256" key="3">
    <source>
        <dbReference type="ARBA" id="ARBA00022989"/>
    </source>
</evidence>
<dbReference type="Gene3D" id="3.40.50.300">
    <property type="entry name" value="P-loop containing nucleotide triphosphate hydrolases"/>
    <property type="match status" value="1"/>
</dbReference>
<dbReference type="InterPro" id="IPR027417">
    <property type="entry name" value="P-loop_NTPase"/>
</dbReference>
<sequence>MPGRGSHQPAACQVVQPLASGDRLPRLVAPGRRRLLAGLLGLGILAGLLSIAIGWLIGQLSAGYAIAALCAVIGLVIGFFAAKYLERVLAEKLGQHYVAQLRRGLIAHALRSERGPSAGITIARSTNDLSSIRNWIVQGLVPLVAGLPLLLVSGAGLWLMHPLLAASLGLTLLLEAALLAGLAGGTFASARSLRRHRGNLAARISDTVAARTAIAAGGGIDREVARVQGSAQKVIDASVQRARYAAALRGSALAVPLLGTALVVGICAAAGLPGSAVATALTLMGICAGSLGEWGKAVEYRQNYKAGRRILAPLLAQEEQWRGSDARQASTRDARELLGQPSAVRIHPPARDPDRFPVLRAQPGERIEVLGTQEQCSRLLAAIATGSYGQCGQGQAGVWIAEGRSEDLPEASRRKLVGAALESMVPERGSLGRALRYRHPGASMGKALALAAQCGLDLAALPQAEETRLRRGGEPLGRGQQAALLVARALLREPPVLVLDELATRLPARGYAQLLERLERYPGVVIYSGQLPGIKPTSSWRADGWPAARQP</sequence>
<dbReference type="SUPFAM" id="SSF52540">
    <property type="entry name" value="P-loop containing nucleoside triphosphate hydrolases"/>
    <property type="match status" value="1"/>
</dbReference>
<comment type="subcellular location">
    <subcellularLocation>
        <location evidence="1">Cell membrane</location>
        <topology evidence="1">Multi-pass membrane protein</topology>
    </subcellularLocation>
</comment>
<keyword evidence="2 5" id="KW-0812">Transmembrane</keyword>
<keyword evidence="7" id="KW-0547">Nucleotide-binding</keyword>
<keyword evidence="7" id="KW-0067">ATP-binding</keyword>
<feature type="transmembrane region" description="Helical" evidence="5">
    <location>
        <begin position="140"/>
        <end position="160"/>
    </location>
</feature>
<dbReference type="InterPro" id="IPR039421">
    <property type="entry name" value="Type_1_exporter"/>
</dbReference>
<dbReference type="PANTHER" id="PTHR24221:SF654">
    <property type="entry name" value="ATP-BINDING CASSETTE SUB-FAMILY B MEMBER 6"/>
    <property type="match status" value="1"/>
</dbReference>
<dbReference type="InterPro" id="IPR036640">
    <property type="entry name" value="ABC1_TM_sf"/>
</dbReference>
<feature type="transmembrane region" description="Helical" evidence="5">
    <location>
        <begin position="277"/>
        <end position="295"/>
    </location>
</feature>
<feature type="transmembrane region" description="Helical" evidence="5">
    <location>
        <begin position="251"/>
        <end position="271"/>
    </location>
</feature>
<feature type="transmembrane region" description="Helical" evidence="5">
    <location>
        <begin position="166"/>
        <end position="188"/>
    </location>
</feature>
<evidence type="ECO:0000256" key="4">
    <source>
        <dbReference type="ARBA" id="ARBA00023136"/>
    </source>
</evidence>
<protein>
    <submittedName>
        <fullName evidence="7">ABC transporter ATP-binding protein</fullName>
    </submittedName>
</protein>
<keyword evidence="8" id="KW-1185">Reference proteome</keyword>
<dbReference type="SUPFAM" id="SSF90123">
    <property type="entry name" value="ABC transporter transmembrane region"/>
    <property type="match status" value="1"/>
</dbReference>
<evidence type="ECO:0000259" key="6">
    <source>
        <dbReference type="PROSITE" id="PS50929"/>
    </source>
</evidence>
<evidence type="ECO:0000256" key="5">
    <source>
        <dbReference type="SAM" id="Phobius"/>
    </source>
</evidence>
<evidence type="ECO:0000256" key="2">
    <source>
        <dbReference type="ARBA" id="ARBA00022692"/>
    </source>
</evidence>
<name>A0ABX5YCB2_9MICC</name>
<keyword evidence="3 5" id="KW-1133">Transmembrane helix</keyword>
<reference evidence="7 8" key="1">
    <citation type="submission" date="2019-07" db="EMBL/GenBank/DDBJ databases">
        <title>Complete Genome Sequence of drought tolerant Plant Growth-Promoting Rhizobacterium Glutamicibacter halophytocola DR408.</title>
        <authorList>
            <person name="Nishu S.D."/>
            <person name="Lee T.K."/>
        </authorList>
    </citation>
    <scope>NUCLEOTIDE SEQUENCE [LARGE SCALE GENOMIC DNA]</scope>
    <source>
        <strain evidence="7 8">DR408</strain>
    </source>
</reference>